<evidence type="ECO:0000313" key="22">
    <source>
        <dbReference type="Proteomes" id="UP000186406"/>
    </source>
</evidence>
<evidence type="ECO:0000256" key="4">
    <source>
        <dbReference type="ARBA" id="ARBA00007837"/>
    </source>
</evidence>
<evidence type="ECO:0000256" key="10">
    <source>
        <dbReference type="ARBA" id="ARBA00022679"/>
    </source>
</evidence>
<keyword evidence="11 16" id="KW-0598">Phosphotransferase system</keyword>
<dbReference type="AlphaFoldDB" id="A0A1M7ZR36"/>
<dbReference type="PANTHER" id="PTHR46244">
    <property type="entry name" value="PHOSPHOENOLPYRUVATE-PROTEIN PHOSPHOTRANSFERASE"/>
    <property type="match status" value="1"/>
</dbReference>
<keyword evidence="13 16" id="KW-0418">Kinase</keyword>
<dbReference type="PIRSF" id="PIRSF000732">
    <property type="entry name" value="PTS_enzyme_I"/>
    <property type="match status" value="1"/>
</dbReference>
<organism evidence="21 22">
    <name type="scientific">Pseudoxanthobacter soli DSM 19599</name>
    <dbReference type="NCBI Taxonomy" id="1123029"/>
    <lineage>
        <taxon>Bacteria</taxon>
        <taxon>Pseudomonadati</taxon>
        <taxon>Pseudomonadota</taxon>
        <taxon>Alphaproteobacteria</taxon>
        <taxon>Hyphomicrobiales</taxon>
        <taxon>Segnochrobactraceae</taxon>
        <taxon>Pseudoxanthobacter</taxon>
    </lineage>
</organism>
<evidence type="ECO:0000256" key="19">
    <source>
        <dbReference type="PIRSR" id="PIRSR000732-3"/>
    </source>
</evidence>
<evidence type="ECO:0000256" key="11">
    <source>
        <dbReference type="ARBA" id="ARBA00022683"/>
    </source>
</evidence>
<dbReference type="InterPro" id="IPR035895">
    <property type="entry name" value="HPr-like_sf"/>
</dbReference>
<dbReference type="GO" id="GO:0046872">
    <property type="term" value="F:metal ion binding"/>
    <property type="evidence" value="ECO:0007669"/>
    <property type="project" value="UniProtKB-KW"/>
</dbReference>
<feature type="binding site" evidence="19">
    <location>
        <position position="547"/>
    </location>
    <ligand>
        <name>Mg(2+)</name>
        <dbReference type="ChEBI" id="CHEBI:18420"/>
    </ligand>
</feature>
<dbReference type="Pfam" id="PF00381">
    <property type="entry name" value="PTS-HPr"/>
    <property type="match status" value="1"/>
</dbReference>
<reference evidence="21 22" key="1">
    <citation type="submission" date="2016-12" db="EMBL/GenBank/DDBJ databases">
        <authorList>
            <person name="Song W.-J."/>
            <person name="Kurnit D.M."/>
        </authorList>
    </citation>
    <scope>NUCLEOTIDE SEQUENCE [LARGE SCALE GENOMIC DNA]</scope>
    <source>
        <strain evidence="21 22">DSM 19599</strain>
    </source>
</reference>
<feature type="active site" description="Proton donor" evidence="17">
    <location>
        <position position="618"/>
    </location>
</feature>
<sequence length="656" mass="69508">MHIERTVTVRVRDGLHARPATHFVKLAKTFQSDVEVERSGRAANAKSSVKLMLLGVKEDDEILLKADGEDAAAAVDALAAFVATPEAGQENPNGGAAADAQVPAAAPAAPVATASGCDAVSPAGIPASEGTAFGPVFAFFPEVIADAPRALAPDEVEPEINRHRAAVNATARSLFDRKAAPDLTAEDAAIIDALIDVARDIDLMNDIHARIGTGLDAVTATLRAGQALSASFEEMEDAYIRARAEDVRSLTRNVALTLLGRKEVSLADMPDGAIVVADELGAWDLAKARLSSIGGIVCRKGTPTSHVSIMARAHGIPAVVGASVDEATLKAAARVAVDGRTGRIWVDPDAAAIAEIEASIAAEREARAALDAYRALEPHTRDGRRIEVAANLGSLREIDAAKANGAMGVGLFRTEFLFMERKALPSEDEQADVYTRLAQAFAPHPVVVRTLDVGGDKPVVGINFPKEENPFLGWRGVRMCLERQDVFKPQLKALLRAAVVGNIKVMVPMIADLDEIRAVRGLIADCRAELEAAGTPHADFELGIMMETPAAALLADAFARQVSFFSIGTNDLTQYIMAVDRLNPRVATLNRTEHPAVMKAIAMICDAAKEAGIWVGVCGEAASRPDLIPEFVRLGVTELSMSPVSIPRAKRCITEI</sequence>
<evidence type="ECO:0000256" key="14">
    <source>
        <dbReference type="ARBA" id="ARBA00022842"/>
    </source>
</evidence>
<dbReference type="Proteomes" id="UP000186406">
    <property type="component" value="Unassembled WGS sequence"/>
</dbReference>
<feature type="binding site" evidence="18">
    <location>
        <position position="449"/>
    </location>
    <ligand>
        <name>phosphoenolpyruvate</name>
        <dbReference type="ChEBI" id="CHEBI:58702"/>
    </ligand>
</feature>
<evidence type="ECO:0000256" key="2">
    <source>
        <dbReference type="ARBA" id="ARBA00001946"/>
    </source>
</evidence>
<feature type="binding site" evidence="19">
    <location>
        <position position="571"/>
    </location>
    <ligand>
        <name>Mg(2+)</name>
        <dbReference type="ChEBI" id="CHEBI:18420"/>
    </ligand>
</feature>
<dbReference type="InterPro" id="IPR015813">
    <property type="entry name" value="Pyrv/PenolPyrv_kinase-like_dom"/>
</dbReference>
<evidence type="ECO:0000256" key="5">
    <source>
        <dbReference type="ARBA" id="ARBA00012232"/>
    </source>
</evidence>
<dbReference type="SUPFAM" id="SSF47831">
    <property type="entry name" value="Enzyme I of the PEP:sugar phosphotransferase system HPr-binding (sub)domain"/>
    <property type="match status" value="1"/>
</dbReference>
<evidence type="ECO:0000256" key="18">
    <source>
        <dbReference type="PIRSR" id="PIRSR000732-2"/>
    </source>
</evidence>
<dbReference type="Pfam" id="PF00391">
    <property type="entry name" value="PEP-utilizers"/>
    <property type="match status" value="1"/>
</dbReference>
<dbReference type="InterPro" id="IPR040442">
    <property type="entry name" value="Pyrv_kinase-like_dom_sf"/>
</dbReference>
<dbReference type="Gene3D" id="1.10.274.10">
    <property type="entry name" value="PtsI, HPr-binding domain"/>
    <property type="match status" value="1"/>
</dbReference>
<dbReference type="InterPro" id="IPR006318">
    <property type="entry name" value="PTS_EI-like"/>
</dbReference>
<comment type="catalytic activity">
    <reaction evidence="1 16">
        <text>L-histidyl-[protein] + phosphoenolpyruvate = N(pros)-phospho-L-histidyl-[protein] + pyruvate</text>
        <dbReference type="Rhea" id="RHEA:23880"/>
        <dbReference type="Rhea" id="RHEA-COMP:9745"/>
        <dbReference type="Rhea" id="RHEA-COMP:9746"/>
        <dbReference type="ChEBI" id="CHEBI:15361"/>
        <dbReference type="ChEBI" id="CHEBI:29979"/>
        <dbReference type="ChEBI" id="CHEBI:58702"/>
        <dbReference type="ChEBI" id="CHEBI:64837"/>
        <dbReference type="EC" id="2.7.3.9"/>
    </reaction>
</comment>
<dbReference type="PROSITE" id="PS00369">
    <property type="entry name" value="PTS_HPR_HIS"/>
    <property type="match status" value="1"/>
</dbReference>
<comment type="function">
    <text evidence="16">General (non sugar-specific) component of the phosphoenolpyruvate-dependent sugar phosphotransferase system (sugar PTS). This major carbohydrate active-transport system catalyzes the phosphorylation of incoming sugar substrates concomitantly with their translocation across the cell membrane. Enzyme I transfers the phosphoryl group from phosphoenolpyruvate (PEP) to the phosphoryl carrier protein (HPr).</text>
</comment>
<dbReference type="RefSeq" id="WP_342186312.1">
    <property type="nucleotide sequence ID" value="NZ_FRXO01000013.1"/>
</dbReference>
<dbReference type="EC" id="2.7.3.9" evidence="5 16"/>
<keyword evidence="9 16" id="KW-0762">Sugar transport</keyword>
<dbReference type="Gene3D" id="3.30.1340.10">
    <property type="entry name" value="HPr-like"/>
    <property type="match status" value="1"/>
</dbReference>
<accession>A0A1M7ZR36</accession>
<evidence type="ECO:0000259" key="20">
    <source>
        <dbReference type="PROSITE" id="PS51350"/>
    </source>
</evidence>
<feature type="binding site" evidence="18">
    <location>
        <begin position="570"/>
        <end position="571"/>
    </location>
    <ligand>
        <name>phosphoenolpyruvate</name>
        <dbReference type="ChEBI" id="CHEBI:58702"/>
    </ligand>
</feature>
<dbReference type="PANTHER" id="PTHR46244:SF6">
    <property type="entry name" value="PHOSPHOENOLPYRUVATE-PROTEIN PHOSPHOTRANSFERASE"/>
    <property type="match status" value="1"/>
</dbReference>
<dbReference type="NCBIfam" id="TIGR01003">
    <property type="entry name" value="PTS_HPr_family"/>
    <property type="match status" value="1"/>
</dbReference>
<keyword evidence="12 16" id="KW-0479">Metal-binding</keyword>
<dbReference type="Pfam" id="PF05524">
    <property type="entry name" value="PEP-utilisers_N"/>
    <property type="match status" value="1"/>
</dbReference>
<dbReference type="STRING" id="1123029.SAMN02745172_04032"/>
<dbReference type="GO" id="GO:0009401">
    <property type="term" value="P:phosphoenolpyruvate-dependent sugar phosphotransferase system"/>
    <property type="evidence" value="ECO:0007669"/>
    <property type="project" value="UniProtKB-KW"/>
</dbReference>
<dbReference type="NCBIfam" id="TIGR01417">
    <property type="entry name" value="PTS_I_fam"/>
    <property type="match status" value="1"/>
</dbReference>
<feature type="binding site" evidence="18">
    <location>
        <position position="581"/>
    </location>
    <ligand>
        <name>phosphoenolpyruvate</name>
        <dbReference type="ChEBI" id="CHEBI:58702"/>
    </ligand>
</feature>
<dbReference type="PROSITE" id="PS51350">
    <property type="entry name" value="PTS_HPR_DOM"/>
    <property type="match status" value="1"/>
</dbReference>
<dbReference type="InterPro" id="IPR008279">
    <property type="entry name" value="PEP-util_enz_mobile_dom"/>
</dbReference>
<comment type="subcellular location">
    <subcellularLocation>
        <location evidence="3 16">Cytoplasm</location>
    </subcellularLocation>
</comment>
<feature type="domain" description="HPr" evidence="20">
    <location>
        <begin position="2"/>
        <end position="90"/>
    </location>
</feature>
<gene>
    <name evidence="21" type="ORF">SAMN02745172_04032</name>
</gene>
<dbReference type="InterPro" id="IPR000121">
    <property type="entry name" value="PEP_util_C"/>
</dbReference>
<dbReference type="SUPFAM" id="SSF55594">
    <property type="entry name" value="HPr-like"/>
    <property type="match status" value="1"/>
</dbReference>
<evidence type="ECO:0000256" key="6">
    <source>
        <dbReference type="ARBA" id="ARBA00016544"/>
    </source>
</evidence>
<dbReference type="InterPro" id="IPR000032">
    <property type="entry name" value="HPr-like"/>
</dbReference>
<dbReference type="GO" id="GO:0005737">
    <property type="term" value="C:cytoplasm"/>
    <property type="evidence" value="ECO:0007669"/>
    <property type="project" value="UniProtKB-SubCell"/>
</dbReference>
<feature type="active site" description="Tele-phosphohistidine intermediate" evidence="17">
    <location>
        <position position="306"/>
    </location>
</feature>
<dbReference type="InterPro" id="IPR050499">
    <property type="entry name" value="PEP-utilizing_PTS_enzyme"/>
</dbReference>
<keyword evidence="7 16" id="KW-0813">Transport</keyword>
<dbReference type="InterPro" id="IPR008731">
    <property type="entry name" value="PTS_EIN"/>
</dbReference>
<keyword evidence="8 16" id="KW-0963">Cytoplasm</keyword>
<keyword evidence="22" id="KW-1185">Reference proteome</keyword>
<evidence type="ECO:0000256" key="15">
    <source>
        <dbReference type="ARBA" id="ARBA00033235"/>
    </source>
</evidence>
<evidence type="ECO:0000256" key="13">
    <source>
        <dbReference type="ARBA" id="ARBA00022777"/>
    </source>
</evidence>
<dbReference type="SUPFAM" id="SSF52009">
    <property type="entry name" value="Phosphohistidine domain"/>
    <property type="match status" value="1"/>
</dbReference>
<dbReference type="Gene3D" id="3.20.20.60">
    <property type="entry name" value="Phosphoenolpyruvate-binding domains"/>
    <property type="match status" value="1"/>
</dbReference>
<dbReference type="InterPro" id="IPR036618">
    <property type="entry name" value="PtsI_HPr-bd_sf"/>
</dbReference>
<dbReference type="InterPro" id="IPR023151">
    <property type="entry name" value="PEP_util_CS"/>
</dbReference>
<evidence type="ECO:0000313" key="21">
    <source>
        <dbReference type="EMBL" id="SHO67355.1"/>
    </source>
</evidence>
<evidence type="ECO:0000256" key="17">
    <source>
        <dbReference type="PIRSR" id="PIRSR000732-1"/>
    </source>
</evidence>
<comment type="cofactor">
    <cofactor evidence="2 16 19">
        <name>Mg(2+)</name>
        <dbReference type="ChEBI" id="CHEBI:18420"/>
    </cofactor>
</comment>
<dbReference type="InterPro" id="IPR001020">
    <property type="entry name" value="PTS_HPr_His_P_site"/>
</dbReference>
<keyword evidence="10 16" id="KW-0808">Transferase</keyword>
<dbReference type="GO" id="GO:0016301">
    <property type="term" value="F:kinase activity"/>
    <property type="evidence" value="ECO:0007669"/>
    <property type="project" value="UniProtKB-KW"/>
</dbReference>
<keyword evidence="14 16" id="KW-0460">Magnesium</keyword>
<evidence type="ECO:0000256" key="8">
    <source>
        <dbReference type="ARBA" id="ARBA00022490"/>
    </source>
</evidence>
<dbReference type="PRINTS" id="PR00107">
    <property type="entry name" value="PHOSPHOCPHPR"/>
</dbReference>
<dbReference type="PRINTS" id="PR01736">
    <property type="entry name" value="PHPHTRNFRASE"/>
</dbReference>
<evidence type="ECO:0000256" key="7">
    <source>
        <dbReference type="ARBA" id="ARBA00022448"/>
    </source>
</evidence>
<dbReference type="Gene3D" id="3.50.30.10">
    <property type="entry name" value="Phosphohistidine domain"/>
    <property type="match status" value="1"/>
</dbReference>
<dbReference type="GO" id="GO:0008965">
    <property type="term" value="F:phosphoenolpyruvate-protein phosphotransferase activity"/>
    <property type="evidence" value="ECO:0007669"/>
    <property type="project" value="UniProtKB-EC"/>
</dbReference>
<dbReference type="InterPro" id="IPR036637">
    <property type="entry name" value="Phosphohistidine_dom_sf"/>
</dbReference>
<dbReference type="Pfam" id="PF02896">
    <property type="entry name" value="PEP-utilizers_C"/>
    <property type="match status" value="1"/>
</dbReference>
<feature type="binding site" evidence="18">
    <location>
        <position position="413"/>
    </location>
    <ligand>
        <name>phosphoenolpyruvate</name>
        <dbReference type="ChEBI" id="CHEBI:58702"/>
    </ligand>
</feature>
<dbReference type="PROSITE" id="PS00742">
    <property type="entry name" value="PEP_ENZYMES_2"/>
    <property type="match status" value="1"/>
</dbReference>
<dbReference type="InterPro" id="IPR024692">
    <property type="entry name" value="PTS_EI"/>
</dbReference>
<evidence type="ECO:0000256" key="16">
    <source>
        <dbReference type="PIRNR" id="PIRNR000732"/>
    </source>
</evidence>
<evidence type="ECO:0000256" key="9">
    <source>
        <dbReference type="ARBA" id="ARBA00022597"/>
    </source>
</evidence>
<name>A0A1M7ZR36_9HYPH</name>
<comment type="similarity">
    <text evidence="4 16">Belongs to the PEP-utilizing enzyme family.</text>
</comment>
<evidence type="ECO:0000256" key="3">
    <source>
        <dbReference type="ARBA" id="ARBA00004496"/>
    </source>
</evidence>
<proteinExistence type="inferred from homology"/>
<dbReference type="SUPFAM" id="SSF51621">
    <property type="entry name" value="Phosphoenolpyruvate/pyruvate domain"/>
    <property type="match status" value="1"/>
</dbReference>
<dbReference type="CDD" id="cd00367">
    <property type="entry name" value="PTS-HPr_like"/>
    <property type="match status" value="1"/>
</dbReference>
<evidence type="ECO:0000256" key="12">
    <source>
        <dbReference type="ARBA" id="ARBA00022723"/>
    </source>
</evidence>
<protein>
    <recommendedName>
        <fullName evidence="6 16">Phosphoenolpyruvate-protein phosphotransferase</fullName>
        <ecNumber evidence="5 16">2.7.3.9</ecNumber>
    </recommendedName>
    <alternativeName>
        <fullName evidence="15 16">Phosphotransferase system, enzyme I</fullName>
    </alternativeName>
</protein>
<dbReference type="EMBL" id="FRXO01000013">
    <property type="protein sequence ID" value="SHO67355.1"/>
    <property type="molecule type" value="Genomic_DNA"/>
</dbReference>
<evidence type="ECO:0000256" key="1">
    <source>
        <dbReference type="ARBA" id="ARBA00000683"/>
    </source>
</evidence>